<evidence type="ECO:0000313" key="6">
    <source>
        <dbReference type="Ensembl" id="ENSSGRP00000051893.1"/>
    </source>
</evidence>
<dbReference type="AlphaFoldDB" id="A0A672NTZ2"/>
<protein>
    <submittedName>
        <fullName evidence="6">Leucine-rich repeat flightless-interacting protein 1-like</fullName>
    </submittedName>
</protein>
<evidence type="ECO:0000256" key="3">
    <source>
        <dbReference type="SAM" id="Coils"/>
    </source>
</evidence>
<dbReference type="Pfam" id="PF09738">
    <property type="entry name" value="LRRFIP"/>
    <property type="match status" value="2"/>
</dbReference>
<name>A0A672NTZ2_SINGR</name>
<keyword evidence="2 3" id="KW-0175">Coiled coil</keyword>
<organism evidence="6 7">
    <name type="scientific">Sinocyclocheilus grahami</name>
    <name type="common">Dianchi golden-line fish</name>
    <name type="synonym">Barbus grahami</name>
    <dbReference type="NCBI Taxonomy" id="75366"/>
    <lineage>
        <taxon>Eukaryota</taxon>
        <taxon>Metazoa</taxon>
        <taxon>Chordata</taxon>
        <taxon>Craniata</taxon>
        <taxon>Vertebrata</taxon>
        <taxon>Euteleostomi</taxon>
        <taxon>Actinopterygii</taxon>
        <taxon>Neopterygii</taxon>
        <taxon>Teleostei</taxon>
        <taxon>Ostariophysi</taxon>
        <taxon>Cypriniformes</taxon>
        <taxon>Cyprinidae</taxon>
        <taxon>Cyprininae</taxon>
        <taxon>Sinocyclocheilus</taxon>
    </lineage>
</organism>
<dbReference type="GO" id="GO:0000981">
    <property type="term" value="F:DNA-binding transcription factor activity, RNA polymerase II-specific"/>
    <property type="evidence" value="ECO:0007669"/>
    <property type="project" value="TreeGrafter"/>
</dbReference>
<sequence length="458" mass="51955">MFSLCVCVCVFLQSSEYSGYLGSSSRTSSRANSVCGSPVVSNFTVTDGSSLASTISGATLTSLGGTSSRRGSGDTSISADTEASIREIKEIHELKDQIQDVEAKHMQNLKELKDSLLEMEEKYRKAMVSNAQLDNEKTNMMYEVDTLKDSLMELEEMLFETRRELEEKCKDLEREKHAHSILQFQFNELKETLKQSEELLTEIRQLRLKQDGYFREISDLQETIEWKNKKIGALERQKEFSDAIRNERDELRDEVVQLKDILKKHGIVLGPDLATNGETGEEVGKADQNSQTASAEIRDGSSILEIRLRKLVDERENLIEQVKRLKGQLEQKKQKNGIEDVSSPEGDVLENGADSNIMDIQRDANRQVNDLRFKLVKSEQEVTAHEQNVTRLEGQVTRYKAASENAEKVEDELKAEKRKLQRELRSALDKIEELESSNSHLSKRLEKMKSGRATATTP</sequence>
<feature type="region of interest" description="Disordered" evidence="4">
    <location>
        <begin position="435"/>
        <end position="458"/>
    </location>
</feature>
<comment type="similarity">
    <text evidence="1">Belongs to the LRRFIP family.</text>
</comment>
<feature type="signal peptide" evidence="5">
    <location>
        <begin position="1"/>
        <end position="17"/>
    </location>
</feature>
<keyword evidence="7" id="KW-1185">Reference proteome</keyword>
<dbReference type="PANTHER" id="PTHR19212">
    <property type="entry name" value="LEUCINE RICH REPEAT IN FLII INTERACTING PROTEIN"/>
    <property type="match status" value="1"/>
</dbReference>
<feature type="region of interest" description="Disordered" evidence="4">
    <location>
        <begin position="273"/>
        <end position="296"/>
    </location>
</feature>
<evidence type="ECO:0000256" key="2">
    <source>
        <dbReference type="ARBA" id="ARBA00023054"/>
    </source>
</evidence>
<evidence type="ECO:0000313" key="7">
    <source>
        <dbReference type="Proteomes" id="UP000472262"/>
    </source>
</evidence>
<evidence type="ECO:0000256" key="1">
    <source>
        <dbReference type="ARBA" id="ARBA00008275"/>
    </source>
</evidence>
<keyword evidence="5" id="KW-0732">Signal</keyword>
<feature type="region of interest" description="Disordered" evidence="4">
    <location>
        <begin position="331"/>
        <end position="352"/>
    </location>
</feature>
<feature type="coiled-coil region" evidence="3">
    <location>
        <begin position="84"/>
        <end position="261"/>
    </location>
</feature>
<reference evidence="6" key="1">
    <citation type="submission" date="2025-08" db="UniProtKB">
        <authorList>
            <consortium name="Ensembl"/>
        </authorList>
    </citation>
    <scope>IDENTIFICATION</scope>
</reference>
<proteinExistence type="inferred from homology"/>
<dbReference type="Proteomes" id="UP000472262">
    <property type="component" value="Unassembled WGS sequence"/>
</dbReference>
<reference evidence="6" key="2">
    <citation type="submission" date="2025-09" db="UniProtKB">
        <authorList>
            <consortium name="Ensembl"/>
        </authorList>
    </citation>
    <scope>IDENTIFICATION</scope>
</reference>
<dbReference type="Ensembl" id="ENSSGRT00000055442.1">
    <property type="protein sequence ID" value="ENSSGRP00000051893.1"/>
    <property type="gene ID" value="ENSSGRG00000027393.1"/>
</dbReference>
<dbReference type="InterPro" id="IPR019139">
    <property type="entry name" value="LRRFIP1/2"/>
</dbReference>
<dbReference type="Gene3D" id="1.20.5.4090">
    <property type="match status" value="1"/>
</dbReference>
<evidence type="ECO:0000256" key="5">
    <source>
        <dbReference type="SAM" id="SignalP"/>
    </source>
</evidence>
<evidence type="ECO:0000256" key="4">
    <source>
        <dbReference type="SAM" id="MobiDB-lite"/>
    </source>
</evidence>
<feature type="chain" id="PRO_5025416408" evidence="5">
    <location>
        <begin position="18"/>
        <end position="458"/>
    </location>
</feature>
<gene>
    <name evidence="6" type="primary">LOC107601083</name>
</gene>
<accession>A0A672NTZ2</accession>
<dbReference type="GO" id="GO:0000978">
    <property type="term" value="F:RNA polymerase II cis-regulatory region sequence-specific DNA binding"/>
    <property type="evidence" value="ECO:0007669"/>
    <property type="project" value="TreeGrafter"/>
</dbReference>
<dbReference type="PANTHER" id="PTHR19212:SF5">
    <property type="entry name" value="LEUCINE-RICH REPEAT FLIGHTLESS-INTERACTING PROTEIN 1"/>
    <property type="match status" value="1"/>
</dbReference>